<feature type="compositionally biased region" description="Basic and acidic residues" evidence="1">
    <location>
        <begin position="144"/>
        <end position="170"/>
    </location>
</feature>
<evidence type="ECO:0000313" key="3">
    <source>
        <dbReference type="Proteomes" id="UP000094389"/>
    </source>
</evidence>
<dbReference type="OrthoDB" id="10600499at2759"/>
<dbReference type="AlphaFoldDB" id="A0A1E4RUZ9"/>
<evidence type="ECO:0000313" key="2">
    <source>
        <dbReference type="EMBL" id="ODV71107.1"/>
    </source>
</evidence>
<organism evidence="2 3">
    <name type="scientific">Cyberlindnera jadinii (strain ATCC 18201 / CBS 1600 / BCRC 20928 / JCM 3617 / NBRC 0987 / NRRL Y-1542)</name>
    <name type="common">Torula yeast</name>
    <name type="synonym">Candida utilis</name>
    <dbReference type="NCBI Taxonomy" id="983966"/>
    <lineage>
        <taxon>Eukaryota</taxon>
        <taxon>Fungi</taxon>
        <taxon>Dikarya</taxon>
        <taxon>Ascomycota</taxon>
        <taxon>Saccharomycotina</taxon>
        <taxon>Saccharomycetes</taxon>
        <taxon>Phaffomycetales</taxon>
        <taxon>Phaffomycetaceae</taxon>
        <taxon>Cyberlindnera</taxon>
    </lineage>
</organism>
<feature type="region of interest" description="Disordered" evidence="1">
    <location>
        <begin position="144"/>
        <end position="194"/>
    </location>
</feature>
<proteinExistence type="predicted"/>
<name>A0A1E4RUZ9_CYBJN</name>
<dbReference type="RefSeq" id="XP_020068146.1">
    <property type="nucleotide sequence ID" value="XM_020213864.1"/>
</dbReference>
<feature type="compositionally biased region" description="Polar residues" evidence="1">
    <location>
        <begin position="185"/>
        <end position="194"/>
    </location>
</feature>
<evidence type="ECO:0000256" key="1">
    <source>
        <dbReference type="SAM" id="MobiDB-lite"/>
    </source>
</evidence>
<gene>
    <name evidence="2" type="ORF">CYBJADRAFT_164639</name>
</gene>
<reference evidence="2 3" key="1">
    <citation type="journal article" date="2016" name="Proc. Natl. Acad. Sci. U.S.A.">
        <title>Comparative genomics of biotechnologically important yeasts.</title>
        <authorList>
            <person name="Riley R."/>
            <person name="Haridas S."/>
            <person name="Wolfe K.H."/>
            <person name="Lopes M.R."/>
            <person name="Hittinger C.T."/>
            <person name="Goeker M."/>
            <person name="Salamov A.A."/>
            <person name="Wisecaver J.H."/>
            <person name="Long T.M."/>
            <person name="Calvey C.H."/>
            <person name="Aerts A.L."/>
            <person name="Barry K.W."/>
            <person name="Choi C."/>
            <person name="Clum A."/>
            <person name="Coughlan A.Y."/>
            <person name="Deshpande S."/>
            <person name="Douglass A.P."/>
            <person name="Hanson S.J."/>
            <person name="Klenk H.-P."/>
            <person name="LaButti K.M."/>
            <person name="Lapidus A."/>
            <person name="Lindquist E.A."/>
            <person name="Lipzen A.M."/>
            <person name="Meier-Kolthoff J.P."/>
            <person name="Ohm R.A."/>
            <person name="Otillar R.P."/>
            <person name="Pangilinan J.L."/>
            <person name="Peng Y."/>
            <person name="Rokas A."/>
            <person name="Rosa C.A."/>
            <person name="Scheuner C."/>
            <person name="Sibirny A.A."/>
            <person name="Slot J.C."/>
            <person name="Stielow J.B."/>
            <person name="Sun H."/>
            <person name="Kurtzman C.P."/>
            <person name="Blackwell M."/>
            <person name="Grigoriev I.V."/>
            <person name="Jeffries T.W."/>
        </authorList>
    </citation>
    <scope>NUCLEOTIDE SEQUENCE [LARGE SCALE GENOMIC DNA]</scope>
    <source>
        <strain evidence="3">ATCC 18201 / CBS 1600 / BCRC 20928 / JCM 3617 / NBRC 0987 / NRRL Y-1542</strain>
    </source>
</reference>
<sequence>MEQLPSLSQTLLVNVLSDLPEETKELQRSLVESATKYRTDLDKQVQSTLRLQQNVGHSHELLQKRLRRCVRSIDEANHHLKVGLADGSLANEVSELSELVMGKLMGIVSLLGARNVDGDRWPLLKSVLGQDGFEVIDEELGDMKLGNETECTRDDGHDDSNGSNGSDRETIQPLSSNTLDEHLEVSSTVSDAVG</sequence>
<protein>
    <submittedName>
        <fullName evidence="2">Uncharacterized protein</fullName>
    </submittedName>
</protein>
<accession>A0A1E4RUZ9</accession>
<dbReference type="GeneID" id="30988260"/>
<dbReference type="Proteomes" id="UP000094389">
    <property type="component" value="Unassembled WGS sequence"/>
</dbReference>
<keyword evidence="3" id="KW-1185">Reference proteome</keyword>
<dbReference type="EMBL" id="KV453944">
    <property type="protein sequence ID" value="ODV71107.1"/>
    <property type="molecule type" value="Genomic_DNA"/>
</dbReference>